<dbReference type="Proteomes" id="UP000216024">
    <property type="component" value="Unassembled WGS sequence"/>
</dbReference>
<accession>A0A267MJK0</accession>
<dbReference type="RefSeq" id="WP_095132530.1">
    <property type="nucleotide sequence ID" value="NZ_NIBG01000005.1"/>
</dbReference>
<organism evidence="1 2">
    <name type="scientific">Anaeromicrobium sediminis</name>
    <dbReference type="NCBI Taxonomy" id="1478221"/>
    <lineage>
        <taxon>Bacteria</taxon>
        <taxon>Bacillati</taxon>
        <taxon>Bacillota</taxon>
        <taxon>Clostridia</taxon>
        <taxon>Peptostreptococcales</taxon>
        <taxon>Thermotaleaceae</taxon>
        <taxon>Anaeromicrobium</taxon>
    </lineage>
</organism>
<dbReference type="Pfam" id="PF14879">
    <property type="entry name" value="DUF4489"/>
    <property type="match status" value="3"/>
</dbReference>
<dbReference type="OrthoDB" id="1912442at2"/>
<evidence type="ECO:0000313" key="1">
    <source>
        <dbReference type="EMBL" id="PAB59774.1"/>
    </source>
</evidence>
<name>A0A267MJK0_9FIRM</name>
<dbReference type="AlphaFoldDB" id="A0A267MJK0"/>
<sequence length="508" mass="56727">MTYNNGYGEYETCKPNRDRAKCKPEHLKPQKILLECGEGTGSKTFTSSNDAPFQLAHVTLDTTCLNKSEILIKFSSLVKVERLNSGGTVRLKYELLRSCEDEEPIPLGTWMFEKVDISDSDFEDAAEESFNFIFCECSTCPSCCDYFVKVTPIEVTDVTATVSNGRMAALAQSLKDRSNHECKTHEPKYECTKYKTKFFESKETILECGNGNGSVIFRTENEPPVRIANVTIDTSGLCKPKVLIEFSSIVSYIEQTLPDNTVKLQFELFRRCHKEEPISRGVWAYEVGEIGGGIQSAQGFGFTFCECVNFSGCCEYFVILTPIEVPTGDPENAMISNSRMTALAQSSKAGDGNYGIIDCEPKHIKSKEILLECGSGTGRRTFTSSDDSAFQLAQVTIDTTQLCKPTINIEFSSIVSFERTNNDLNALLRYELFRVWDDGSEESQGVWVLTRVDQDTIKVTESFDFTFCESIICKSNCCTYFVKVTPIQIEEGQVTVSNGKMAALVQEE</sequence>
<comment type="caution">
    <text evidence="1">The sequence shown here is derived from an EMBL/GenBank/DDBJ whole genome shotgun (WGS) entry which is preliminary data.</text>
</comment>
<evidence type="ECO:0000313" key="2">
    <source>
        <dbReference type="Proteomes" id="UP000216024"/>
    </source>
</evidence>
<keyword evidence="2" id="KW-1185">Reference proteome</keyword>
<evidence type="ECO:0008006" key="3">
    <source>
        <dbReference type="Google" id="ProtNLM"/>
    </source>
</evidence>
<proteinExistence type="predicted"/>
<dbReference type="EMBL" id="NIBG01000005">
    <property type="protein sequence ID" value="PAB59774.1"/>
    <property type="molecule type" value="Genomic_DNA"/>
</dbReference>
<reference evidence="1 2" key="1">
    <citation type="submission" date="2017-06" db="EMBL/GenBank/DDBJ databases">
        <title>Draft genome sequence of anaerobic fermentative bacterium Anaeromicrobium sediminis DY2726D isolated from West Pacific Ocean sediments.</title>
        <authorList>
            <person name="Zeng X."/>
        </authorList>
    </citation>
    <scope>NUCLEOTIDE SEQUENCE [LARGE SCALE GENOMIC DNA]</scope>
    <source>
        <strain evidence="1 2">DY2726D</strain>
    </source>
</reference>
<protein>
    <recommendedName>
        <fullName evidence="3">DUF4489 domain-containing protein</fullName>
    </recommendedName>
</protein>
<gene>
    <name evidence="1" type="ORF">CCE28_07395</name>
</gene>
<dbReference type="InterPro" id="IPR027972">
    <property type="entry name" value="DUF4489"/>
</dbReference>